<sequence>MGNAHVTGLALGLEFTGVGQLALPVAQVVHLQQIDLVGAQAAQRLGPLRLRRSLAVGGDLGGQEGALAPTALLQQLAQYRVGAAIVGRGIDDPAATVEEHLQHRFELL</sequence>
<keyword evidence="1" id="KW-1185">Reference proteome</keyword>
<dbReference type="AlphaFoldDB" id="A0A1I8AQ95"/>
<reference evidence="2" key="1">
    <citation type="submission" date="2016-11" db="UniProtKB">
        <authorList>
            <consortium name="WormBaseParasite"/>
        </authorList>
    </citation>
    <scope>IDENTIFICATION</scope>
</reference>
<organism evidence="1 2">
    <name type="scientific">Steinernema glaseri</name>
    <dbReference type="NCBI Taxonomy" id="37863"/>
    <lineage>
        <taxon>Eukaryota</taxon>
        <taxon>Metazoa</taxon>
        <taxon>Ecdysozoa</taxon>
        <taxon>Nematoda</taxon>
        <taxon>Chromadorea</taxon>
        <taxon>Rhabditida</taxon>
        <taxon>Tylenchina</taxon>
        <taxon>Panagrolaimomorpha</taxon>
        <taxon>Strongyloidoidea</taxon>
        <taxon>Steinernematidae</taxon>
        <taxon>Steinernema</taxon>
    </lineage>
</organism>
<evidence type="ECO:0000313" key="1">
    <source>
        <dbReference type="Proteomes" id="UP000095287"/>
    </source>
</evidence>
<name>A0A1I8AQ95_9BILA</name>
<evidence type="ECO:0000313" key="2">
    <source>
        <dbReference type="WBParaSite" id="L893_g8113.t1"/>
    </source>
</evidence>
<dbReference type="WBParaSite" id="L893_g8113.t1">
    <property type="protein sequence ID" value="L893_g8113.t1"/>
    <property type="gene ID" value="L893_g8113"/>
</dbReference>
<protein>
    <submittedName>
        <fullName evidence="2">TMP-TENI domain-containing protein</fullName>
    </submittedName>
</protein>
<accession>A0A1I8AQ95</accession>
<dbReference type="Proteomes" id="UP000095287">
    <property type="component" value="Unplaced"/>
</dbReference>
<proteinExistence type="predicted"/>